<name>A0A382XPQ0_9ZZZZ</name>
<reference evidence="1" key="1">
    <citation type="submission" date="2018-05" db="EMBL/GenBank/DDBJ databases">
        <authorList>
            <person name="Lanie J.A."/>
            <person name="Ng W.-L."/>
            <person name="Kazmierczak K.M."/>
            <person name="Andrzejewski T.M."/>
            <person name="Davidsen T.M."/>
            <person name="Wayne K.J."/>
            <person name="Tettelin H."/>
            <person name="Glass J.I."/>
            <person name="Rusch D."/>
            <person name="Podicherti R."/>
            <person name="Tsui H.-C.T."/>
            <person name="Winkler M.E."/>
        </authorList>
    </citation>
    <scope>NUCLEOTIDE SEQUENCE</scope>
</reference>
<protein>
    <submittedName>
        <fullName evidence="1">Uncharacterized protein</fullName>
    </submittedName>
</protein>
<dbReference type="AlphaFoldDB" id="A0A382XPQ0"/>
<feature type="non-terminal residue" evidence="1">
    <location>
        <position position="55"/>
    </location>
</feature>
<dbReference type="EMBL" id="UINC01169054">
    <property type="protein sequence ID" value="SVD72401.1"/>
    <property type="molecule type" value="Genomic_DNA"/>
</dbReference>
<sequence>MPKVSEFALATVKDGGKTLGSVHHCFVPLIDIKAAQPVAQTTIICSQVIVFQGCR</sequence>
<organism evidence="1">
    <name type="scientific">marine metagenome</name>
    <dbReference type="NCBI Taxonomy" id="408172"/>
    <lineage>
        <taxon>unclassified sequences</taxon>
        <taxon>metagenomes</taxon>
        <taxon>ecological metagenomes</taxon>
    </lineage>
</organism>
<accession>A0A382XPQ0</accession>
<proteinExistence type="predicted"/>
<evidence type="ECO:0000313" key="1">
    <source>
        <dbReference type="EMBL" id="SVD72401.1"/>
    </source>
</evidence>
<gene>
    <name evidence="1" type="ORF">METZ01_LOCUS425255</name>
</gene>